<evidence type="ECO:0000313" key="2">
    <source>
        <dbReference type="Proteomes" id="UP000836387"/>
    </source>
</evidence>
<protein>
    <submittedName>
        <fullName evidence="1">Uncharacterized protein</fullName>
    </submittedName>
</protein>
<keyword evidence="2" id="KW-1185">Reference proteome</keyword>
<comment type="caution">
    <text evidence="1">The sequence shown here is derived from an EMBL/GenBank/DDBJ whole genome shotgun (WGS) entry which is preliminary data.</text>
</comment>
<sequence>MLFVTYAVPQAIVAIRGRHYLPSRPFDLGKSGIIFNALAPILVIFLTIFICFPYTLPVTAQSMNYLPVTVVSCSLFISAFWLFVKKGVYHGPIIE</sequence>
<accession>A0ACA9UAI0</accession>
<evidence type="ECO:0000313" key="1">
    <source>
        <dbReference type="EMBL" id="CAG9950356.1"/>
    </source>
</evidence>
<organism evidence="1 2">
    <name type="scientific">Clonostachys rosea f. rosea IK726</name>
    <dbReference type="NCBI Taxonomy" id="1349383"/>
    <lineage>
        <taxon>Eukaryota</taxon>
        <taxon>Fungi</taxon>
        <taxon>Dikarya</taxon>
        <taxon>Ascomycota</taxon>
        <taxon>Pezizomycotina</taxon>
        <taxon>Sordariomycetes</taxon>
        <taxon>Hypocreomycetidae</taxon>
        <taxon>Hypocreales</taxon>
        <taxon>Bionectriaceae</taxon>
        <taxon>Clonostachys</taxon>
    </lineage>
</organism>
<name>A0ACA9UAI0_BIOOC</name>
<gene>
    <name evidence="1" type="ORF">CRV2_00019640</name>
</gene>
<dbReference type="EMBL" id="CADEHS020000166">
    <property type="protein sequence ID" value="CAG9950356.1"/>
    <property type="molecule type" value="Genomic_DNA"/>
</dbReference>
<reference evidence="1" key="2">
    <citation type="submission" date="2021-10" db="EMBL/GenBank/DDBJ databases">
        <authorList>
            <person name="Piombo E."/>
        </authorList>
    </citation>
    <scope>NUCLEOTIDE SEQUENCE</scope>
</reference>
<dbReference type="Proteomes" id="UP000836387">
    <property type="component" value="Unassembled WGS sequence"/>
</dbReference>
<proteinExistence type="predicted"/>
<reference evidence="1" key="1">
    <citation type="submission" date="2020-04" db="EMBL/GenBank/DDBJ databases">
        <authorList>
            <person name="Broberg M."/>
        </authorList>
    </citation>
    <scope>NUCLEOTIDE SEQUENCE</scope>
</reference>